<keyword evidence="1" id="KW-0479">Metal-binding</keyword>
<evidence type="ECO:0000256" key="4">
    <source>
        <dbReference type="ARBA" id="ARBA00022833"/>
    </source>
</evidence>
<evidence type="ECO:0000259" key="8">
    <source>
        <dbReference type="PROSITE" id="PS50157"/>
    </source>
</evidence>
<keyword evidence="3 5" id="KW-0863">Zinc-finger</keyword>
<reference evidence="10" key="1">
    <citation type="submission" date="2020-12" db="EMBL/GenBank/DDBJ databases">
        <title>Metabolic potential, ecology and presence of endohyphal bacteria is reflected in genomic diversity of Mucoromycotina.</title>
        <authorList>
            <person name="Muszewska A."/>
            <person name="Okrasinska A."/>
            <person name="Steczkiewicz K."/>
            <person name="Drgas O."/>
            <person name="Orlowska M."/>
            <person name="Perlinska-Lenart U."/>
            <person name="Aleksandrzak-Piekarczyk T."/>
            <person name="Szatraj K."/>
            <person name="Zielenkiewicz U."/>
            <person name="Pilsyk S."/>
            <person name="Malc E."/>
            <person name="Mieczkowski P."/>
            <person name="Kruszewska J.S."/>
            <person name="Biernat P."/>
            <person name="Pawlowska J."/>
        </authorList>
    </citation>
    <scope>NUCLEOTIDE SEQUENCE</scope>
    <source>
        <strain evidence="10">WA0000051536</strain>
    </source>
</reference>
<dbReference type="GO" id="GO:0010468">
    <property type="term" value="P:regulation of gene expression"/>
    <property type="evidence" value="ECO:0007669"/>
    <property type="project" value="UniProtKB-ARBA"/>
</dbReference>
<dbReference type="GO" id="GO:0051246">
    <property type="term" value="P:regulation of protein metabolic process"/>
    <property type="evidence" value="ECO:0007669"/>
    <property type="project" value="UniProtKB-ARBA"/>
</dbReference>
<dbReference type="PROSITE" id="PS50157">
    <property type="entry name" value="ZINC_FINGER_C2H2_2"/>
    <property type="match status" value="2"/>
</dbReference>
<evidence type="ECO:0008006" key="12">
    <source>
        <dbReference type="Google" id="ProtNLM"/>
    </source>
</evidence>
<dbReference type="EMBL" id="JAEPRA010000001">
    <property type="protein sequence ID" value="KAG2189068.1"/>
    <property type="molecule type" value="Genomic_DNA"/>
</dbReference>
<sequence>MTVVNQLALDYAEEQQNELEALQSIYPDEFEDLGAEGFRIICRPEDQDEEAPSVLALNVKYTPNYPDELPEFEVESIEGELTQDQRERIMSTLTESAEESIGMAMIFTMASMLQEELYVVISEGKQARIEAELARVRLAEEAENRKFKGTPVTVDLFLTWKTQFDKEMAEKEQEVKGKIKTDGKAKLTGRQLFEQDKTLASSDASYMDEGDVAVDVTQFEKEERSIQDDEEEDDNNQVWRNLVLIYLLFQFGQMMQPASPDPSPIYPEQDQMQTDNATEISSVYSEQPQIQISSPPHEPIQDSNELSPDKLGDENVVCRWNNCMSPFNSHSDLANHLSKVHIGWKKPDYYCEWDGCARRNIKSHSRFALLMHLRTHTGEKPFECPQPGCTQTFSRMDAMLKHKKSEHDEPRTSPVARPPPAKGAKPGRKVVSSPVKHQRTEDTHETKSKRKKINDDRTLSTHRPNTAPRLLSDDEAESTLSFQDKYRLAKAKLSYITQENEMLTDECNDLEKKLRRLRTERRILLDVLYRAEMGGDDDEDKQDVAIDGEDDDDDDDDDIDDEEEL</sequence>
<feature type="region of interest" description="Disordered" evidence="7">
    <location>
        <begin position="531"/>
        <end position="565"/>
    </location>
</feature>
<dbReference type="AlphaFoldDB" id="A0A8H7UR75"/>
<feature type="domain" description="C2H2-type" evidence="8">
    <location>
        <begin position="316"/>
        <end position="346"/>
    </location>
</feature>
<feature type="compositionally biased region" description="Polar residues" evidence="7">
    <location>
        <begin position="281"/>
        <end position="294"/>
    </location>
</feature>
<dbReference type="CDD" id="cd23823">
    <property type="entry name" value="RWD_GCN2"/>
    <property type="match status" value="1"/>
</dbReference>
<evidence type="ECO:0000256" key="3">
    <source>
        <dbReference type="ARBA" id="ARBA00022771"/>
    </source>
</evidence>
<evidence type="ECO:0000313" key="10">
    <source>
        <dbReference type="EMBL" id="KAG2189068.1"/>
    </source>
</evidence>
<dbReference type="PROSITE" id="PS00028">
    <property type="entry name" value="ZINC_FINGER_C2H2_1"/>
    <property type="match status" value="2"/>
</dbReference>
<comment type="caution">
    <text evidence="10">The sequence shown here is derived from an EMBL/GenBank/DDBJ whole genome shotgun (WGS) entry which is preliminary data.</text>
</comment>
<dbReference type="InterPro" id="IPR016135">
    <property type="entry name" value="UBQ-conjugating_enzyme/RWD"/>
</dbReference>
<protein>
    <recommendedName>
        <fullName evidence="12">RWD domain-containing protein</fullName>
    </recommendedName>
</protein>
<dbReference type="Gene3D" id="3.30.160.60">
    <property type="entry name" value="Classic Zinc Finger"/>
    <property type="match status" value="3"/>
</dbReference>
<dbReference type="InterPro" id="IPR056436">
    <property type="entry name" value="Znf-C2H2_ZIC1-5/GLI1-3-like"/>
</dbReference>
<evidence type="ECO:0000256" key="6">
    <source>
        <dbReference type="SAM" id="Coils"/>
    </source>
</evidence>
<dbReference type="InterPro" id="IPR032378">
    <property type="entry name" value="ZC3H15/TMA46_C"/>
</dbReference>
<evidence type="ECO:0000256" key="7">
    <source>
        <dbReference type="SAM" id="MobiDB-lite"/>
    </source>
</evidence>
<evidence type="ECO:0000256" key="1">
    <source>
        <dbReference type="ARBA" id="ARBA00022723"/>
    </source>
</evidence>
<dbReference type="Pfam" id="PF23561">
    <property type="entry name" value="zf-C2H2_15"/>
    <property type="match status" value="1"/>
</dbReference>
<keyword evidence="11" id="KW-1185">Reference proteome</keyword>
<keyword evidence="4" id="KW-0862">Zinc</keyword>
<feature type="domain" description="RWD" evidence="9">
    <location>
        <begin position="17"/>
        <end position="120"/>
    </location>
</feature>
<feature type="compositionally biased region" description="Acidic residues" evidence="7">
    <location>
        <begin position="534"/>
        <end position="565"/>
    </location>
</feature>
<dbReference type="SMART" id="SM00355">
    <property type="entry name" value="ZnF_C2H2"/>
    <property type="match status" value="3"/>
</dbReference>
<dbReference type="PROSITE" id="PS50908">
    <property type="entry name" value="RWD"/>
    <property type="match status" value="1"/>
</dbReference>
<keyword evidence="6" id="KW-0175">Coiled coil</keyword>
<dbReference type="GO" id="GO:0033554">
    <property type="term" value="P:cellular response to stress"/>
    <property type="evidence" value="ECO:0007669"/>
    <property type="project" value="UniProtKB-ARBA"/>
</dbReference>
<evidence type="ECO:0000256" key="5">
    <source>
        <dbReference type="PROSITE-ProRule" id="PRU00042"/>
    </source>
</evidence>
<dbReference type="SUPFAM" id="SSF54495">
    <property type="entry name" value="UBC-like"/>
    <property type="match status" value="1"/>
</dbReference>
<dbReference type="SUPFAM" id="SSF57667">
    <property type="entry name" value="beta-beta-alpha zinc fingers"/>
    <property type="match status" value="2"/>
</dbReference>
<feature type="region of interest" description="Disordered" evidence="7">
    <location>
        <begin position="401"/>
        <end position="479"/>
    </location>
</feature>
<feature type="domain" description="C2H2-type" evidence="8">
    <location>
        <begin position="382"/>
        <end position="412"/>
    </location>
</feature>
<dbReference type="FunFam" id="3.10.110.10:FF:000050">
    <property type="entry name" value="eIF-2-alpha kinase GCN2"/>
    <property type="match status" value="1"/>
</dbReference>
<dbReference type="OrthoDB" id="3437960at2759"/>
<dbReference type="Proteomes" id="UP000612746">
    <property type="component" value="Unassembled WGS sequence"/>
</dbReference>
<dbReference type="GO" id="GO:0009893">
    <property type="term" value="P:positive regulation of metabolic process"/>
    <property type="evidence" value="ECO:0007669"/>
    <property type="project" value="UniProtKB-ARBA"/>
</dbReference>
<accession>A0A8H7UR75</accession>
<keyword evidence="2" id="KW-0677">Repeat</keyword>
<dbReference type="InterPro" id="IPR013087">
    <property type="entry name" value="Znf_C2H2_type"/>
</dbReference>
<dbReference type="SMART" id="SM00591">
    <property type="entry name" value="RWD"/>
    <property type="match status" value="1"/>
</dbReference>
<dbReference type="InterPro" id="IPR036236">
    <property type="entry name" value="Znf_C2H2_sf"/>
</dbReference>
<dbReference type="PANTHER" id="PTHR12292">
    <property type="entry name" value="RWD DOMAIN-CONTAINING PROTEIN"/>
    <property type="match status" value="1"/>
</dbReference>
<dbReference type="Pfam" id="PF16543">
    <property type="entry name" value="DFRP_C"/>
    <property type="match status" value="1"/>
</dbReference>
<gene>
    <name evidence="10" type="ORF">INT44_004210</name>
</gene>
<feature type="coiled-coil region" evidence="6">
    <location>
        <begin position="493"/>
        <end position="527"/>
    </location>
</feature>
<dbReference type="Pfam" id="PF05773">
    <property type="entry name" value="RWD"/>
    <property type="match status" value="1"/>
</dbReference>
<dbReference type="Gene3D" id="3.10.110.10">
    <property type="entry name" value="Ubiquitin Conjugating Enzyme"/>
    <property type="match status" value="1"/>
</dbReference>
<evidence type="ECO:0000313" key="11">
    <source>
        <dbReference type="Proteomes" id="UP000612746"/>
    </source>
</evidence>
<dbReference type="InterPro" id="IPR006575">
    <property type="entry name" value="RWD_dom"/>
</dbReference>
<dbReference type="InterPro" id="IPR040213">
    <property type="entry name" value="GIR2-like"/>
</dbReference>
<feature type="region of interest" description="Disordered" evidence="7">
    <location>
        <begin position="281"/>
        <end position="308"/>
    </location>
</feature>
<name>A0A8H7UR75_9FUNG</name>
<evidence type="ECO:0000259" key="9">
    <source>
        <dbReference type="PROSITE" id="PS50908"/>
    </source>
</evidence>
<organism evidence="10 11">
    <name type="scientific">Umbelopsis vinacea</name>
    <dbReference type="NCBI Taxonomy" id="44442"/>
    <lineage>
        <taxon>Eukaryota</taxon>
        <taxon>Fungi</taxon>
        <taxon>Fungi incertae sedis</taxon>
        <taxon>Mucoromycota</taxon>
        <taxon>Mucoromycotina</taxon>
        <taxon>Umbelopsidomycetes</taxon>
        <taxon>Umbelopsidales</taxon>
        <taxon>Umbelopsidaceae</taxon>
        <taxon>Umbelopsis</taxon>
    </lineage>
</organism>
<dbReference type="GO" id="GO:0008270">
    <property type="term" value="F:zinc ion binding"/>
    <property type="evidence" value="ECO:0007669"/>
    <property type="project" value="UniProtKB-KW"/>
</dbReference>
<evidence type="ECO:0000256" key="2">
    <source>
        <dbReference type="ARBA" id="ARBA00022737"/>
    </source>
</evidence>
<proteinExistence type="predicted"/>